<organism evidence="1 2">
    <name type="scientific">Hymenobacter mellowenesis</name>
    <dbReference type="NCBI Taxonomy" id="3063995"/>
    <lineage>
        <taxon>Bacteria</taxon>
        <taxon>Pseudomonadati</taxon>
        <taxon>Bacteroidota</taxon>
        <taxon>Cytophagia</taxon>
        <taxon>Cytophagales</taxon>
        <taxon>Hymenobacteraceae</taxon>
        <taxon>Hymenobacter</taxon>
    </lineage>
</organism>
<dbReference type="RefSeq" id="WP_305012525.1">
    <property type="nucleotide sequence ID" value="NZ_JAUQSX010000008.1"/>
</dbReference>
<name>A0ABT9ADA9_9BACT</name>
<reference evidence="1" key="1">
    <citation type="submission" date="2023-07" db="EMBL/GenBank/DDBJ databases">
        <authorList>
            <person name="Kim M.K."/>
        </authorList>
    </citation>
    <scope>NUCLEOTIDE SEQUENCE</scope>
    <source>
        <strain evidence="1">M29</strain>
    </source>
</reference>
<protein>
    <recommendedName>
        <fullName evidence="3">DUF4142 domain-containing protein</fullName>
    </recommendedName>
</protein>
<proteinExistence type="predicted"/>
<accession>A0ABT9ADA9</accession>
<sequence length="209" mass="23850">MKYFFLLPFVIGSVGEAVAQSTPAVQYPQLSKTLDSLAYVDQWPMQRMFKQEPDSAGRDLVQVEKENFARHQPLLEKIVRRYGYPGIRQVGKTSANNFWLLVQHADAYPTFQQQVLKLMLPEVKRKNADSSNYAYLTDRVAINTGQPEEYGTQVEYKGPGLGQAVPKSLRDPARVNQRRAAIGMEPLENYLRMMTQMHVEMNTPKAPNQ</sequence>
<dbReference type="Proteomes" id="UP001167796">
    <property type="component" value="Unassembled WGS sequence"/>
</dbReference>
<dbReference type="InterPro" id="IPR046732">
    <property type="entry name" value="DUF6624"/>
</dbReference>
<keyword evidence="2" id="KW-1185">Reference proteome</keyword>
<comment type="caution">
    <text evidence="1">The sequence shown here is derived from an EMBL/GenBank/DDBJ whole genome shotgun (WGS) entry which is preliminary data.</text>
</comment>
<evidence type="ECO:0000313" key="2">
    <source>
        <dbReference type="Proteomes" id="UP001167796"/>
    </source>
</evidence>
<dbReference type="EMBL" id="JAUQSX010000008">
    <property type="protein sequence ID" value="MDO7847842.1"/>
    <property type="molecule type" value="Genomic_DNA"/>
</dbReference>
<evidence type="ECO:0000313" key="1">
    <source>
        <dbReference type="EMBL" id="MDO7847842.1"/>
    </source>
</evidence>
<evidence type="ECO:0008006" key="3">
    <source>
        <dbReference type="Google" id="ProtNLM"/>
    </source>
</evidence>
<gene>
    <name evidence="1" type="ORF">Q5H92_15860</name>
</gene>
<dbReference type="Pfam" id="PF20329">
    <property type="entry name" value="DUF6624"/>
    <property type="match status" value="1"/>
</dbReference>